<evidence type="ECO:0000256" key="1">
    <source>
        <dbReference type="SAM" id="MobiDB-lite"/>
    </source>
</evidence>
<dbReference type="Proteomes" id="UP000788262">
    <property type="component" value="Unassembled WGS sequence"/>
</dbReference>
<sequence length="51" mass="5855">MIGGEMRRIVDACHEEACGRQDRPSDRVDAHAEALPEQETPEETDAYRTRR</sequence>
<feature type="compositionally biased region" description="Basic and acidic residues" evidence="1">
    <location>
        <begin position="17"/>
        <end position="34"/>
    </location>
</feature>
<dbReference type="EMBL" id="JAFFZS010000014">
    <property type="protein sequence ID" value="MBN0046239.1"/>
    <property type="molecule type" value="Genomic_DNA"/>
</dbReference>
<feature type="region of interest" description="Disordered" evidence="1">
    <location>
        <begin position="17"/>
        <end position="51"/>
    </location>
</feature>
<keyword evidence="3" id="KW-1185">Reference proteome</keyword>
<organism evidence="2 3">
    <name type="scientific">Streptomyces actuosus</name>
    <dbReference type="NCBI Taxonomy" id="1885"/>
    <lineage>
        <taxon>Bacteria</taxon>
        <taxon>Bacillati</taxon>
        <taxon>Actinomycetota</taxon>
        <taxon>Actinomycetes</taxon>
        <taxon>Kitasatosporales</taxon>
        <taxon>Streptomycetaceae</taxon>
        <taxon>Streptomyces</taxon>
    </lineage>
</organism>
<protein>
    <submittedName>
        <fullName evidence="2">Uncharacterized protein</fullName>
    </submittedName>
</protein>
<gene>
    <name evidence="2" type="ORF">JS756_19450</name>
</gene>
<comment type="caution">
    <text evidence="2">The sequence shown here is derived from an EMBL/GenBank/DDBJ whole genome shotgun (WGS) entry which is preliminary data.</text>
</comment>
<proteinExistence type="predicted"/>
<dbReference type="RefSeq" id="WP_205384392.1">
    <property type="nucleotide sequence ID" value="NZ_JAFFZS010000014.1"/>
</dbReference>
<evidence type="ECO:0000313" key="2">
    <source>
        <dbReference type="EMBL" id="MBN0046239.1"/>
    </source>
</evidence>
<reference evidence="2 3" key="1">
    <citation type="submission" date="2021-02" db="EMBL/GenBank/DDBJ databases">
        <title>Whole genome sequencing of Streptomyces actuosus VRA1.</title>
        <authorList>
            <person name="Sen G."/>
            <person name="Sen A."/>
        </authorList>
    </citation>
    <scope>NUCLEOTIDE SEQUENCE [LARGE SCALE GENOMIC DNA]</scope>
    <source>
        <strain evidence="2 3">VRA1</strain>
    </source>
</reference>
<evidence type="ECO:0000313" key="3">
    <source>
        <dbReference type="Proteomes" id="UP000788262"/>
    </source>
</evidence>
<accession>A0ABS2VSZ7</accession>
<name>A0ABS2VSZ7_STRAS</name>